<dbReference type="FunFam" id="3.30.160.60:FF:000065">
    <property type="entry name" value="B-cell CLL/lymphoma 6, member B"/>
    <property type="match status" value="1"/>
</dbReference>
<keyword evidence="9" id="KW-0539">Nucleus</keyword>
<dbReference type="Gene3D" id="3.30.710.10">
    <property type="entry name" value="Potassium Channel Kv1.1, Chain A"/>
    <property type="match status" value="1"/>
</dbReference>
<feature type="region of interest" description="Disordered" evidence="11">
    <location>
        <begin position="513"/>
        <end position="544"/>
    </location>
</feature>
<protein>
    <submittedName>
        <fullName evidence="14">ZNF624 protein</fullName>
    </submittedName>
</protein>
<feature type="compositionally biased region" description="Polar residues" evidence="11">
    <location>
        <begin position="514"/>
        <end position="524"/>
    </location>
</feature>
<evidence type="ECO:0000259" key="13">
    <source>
        <dbReference type="PROSITE" id="PS50157"/>
    </source>
</evidence>
<feature type="domain" description="C2H2-type" evidence="13">
    <location>
        <begin position="252"/>
        <end position="279"/>
    </location>
</feature>
<keyword evidence="4 10" id="KW-0863">Zinc-finger</keyword>
<keyword evidence="6" id="KW-0805">Transcription regulation</keyword>
<feature type="domain" description="C2H2-type" evidence="13">
    <location>
        <begin position="440"/>
        <end position="467"/>
    </location>
</feature>
<dbReference type="PANTHER" id="PTHR46105:SF28">
    <property type="entry name" value="ZINC FINGER PROTEIN 37-LIKE"/>
    <property type="match status" value="1"/>
</dbReference>
<dbReference type="InterPro" id="IPR050457">
    <property type="entry name" value="ZnFinger_BTB_dom_contain"/>
</dbReference>
<feature type="domain" description="C2H2-type" evidence="13">
    <location>
        <begin position="308"/>
        <end position="335"/>
    </location>
</feature>
<dbReference type="Pfam" id="PF00096">
    <property type="entry name" value="zf-C2H2"/>
    <property type="match status" value="4"/>
</dbReference>
<evidence type="ECO:0000256" key="6">
    <source>
        <dbReference type="ARBA" id="ARBA00023015"/>
    </source>
</evidence>
<dbReference type="SUPFAM" id="SSF54695">
    <property type="entry name" value="POZ domain"/>
    <property type="match status" value="1"/>
</dbReference>
<feature type="domain" description="C2H2-type" evidence="13">
    <location>
        <begin position="280"/>
        <end position="307"/>
    </location>
</feature>
<dbReference type="PROSITE" id="PS50097">
    <property type="entry name" value="BTB"/>
    <property type="match status" value="1"/>
</dbReference>
<evidence type="ECO:0000256" key="11">
    <source>
        <dbReference type="SAM" id="MobiDB-lite"/>
    </source>
</evidence>
<dbReference type="PROSITE" id="PS50157">
    <property type="entry name" value="ZINC_FINGER_C2H2_2"/>
    <property type="match status" value="8"/>
</dbReference>
<keyword evidence="2" id="KW-0479">Metal-binding</keyword>
<feature type="domain" description="C2H2-type" evidence="13">
    <location>
        <begin position="468"/>
        <end position="495"/>
    </location>
</feature>
<feature type="domain" description="BTB" evidence="12">
    <location>
        <begin position="39"/>
        <end position="107"/>
    </location>
</feature>
<dbReference type="PANTHER" id="PTHR46105">
    <property type="entry name" value="AGAP004733-PA"/>
    <property type="match status" value="1"/>
</dbReference>
<organism evidence="14 15">
    <name type="scientific">Branchiostoma lanceolatum</name>
    <name type="common">Common lancelet</name>
    <name type="synonym">Amphioxus lanceolatum</name>
    <dbReference type="NCBI Taxonomy" id="7740"/>
    <lineage>
        <taxon>Eukaryota</taxon>
        <taxon>Metazoa</taxon>
        <taxon>Chordata</taxon>
        <taxon>Cephalochordata</taxon>
        <taxon>Leptocardii</taxon>
        <taxon>Amphioxiformes</taxon>
        <taxon>Branchiostomatidae</taxon>
        <taxon>Branchiostoma</taxon>
    </lineage>
</organism>
<feature type="region of interest" description="Disordered" evidence="11">
    <location>
        <begin position="574"/>
        <end position="665"/>
    </location>
</feature>
<evidence type="ECO:0000256" key="7">
    <source>
        <dbReference type="ARBA" id="ARBA00023125"/>
    </source>
</evidence>
<evidence type="ECO:0000256" key="3">
    <source>
        <dbReference type="ARBA" id="ARBA00022737"/>
    </source>
</evidence>
<evidence type="ECO:0000256" key="4">
    <source>
        <dbReference type="ARBA" id="ARBA00022771"/>
    </source>
</evidence>
<dbReference type="FunFam" id="3.30.160.60:FF:000100">
    <property type="entry name" value="Zinc finger 45-like"/>
    <property type="match status" value="1"/>
</dbReference>
<evidence type="ECO:0000259" key="12">
    <source>
        <dbReference type="PROSITE" id="PS50097"/>
    </source>
</evidence>
<dbReference type="SUPFAM" id="SSF57667">
    <property type="entry name" value="beta-beta-alpha zinc fingers"/>
    <property type="match status" value="4"/>
</dbReference>
<dbReference type="GO" id="GO:0000981">
    <property type="term" value="F:DNA-binding transcription factor activity, RNA polymerase II-specific"/>
    <property type="evidence" value="ECO:0007669"/>
    <property type="project" value="TreeGrafter"/>
</dbReference>
<feature type="domain" description="C2H2-type" evidence="13">
    <location>
        <begin position="224"/>
        <end position="251"/>
    </location>
</feature>
<name>A0A8J9ZG81_BRALA</name>
<reference evidence="14" key="1">
    <citation type="submission" date="2022-01" db="EMBL/GenBank/DDBJ databases">
        <authorList>
            <person name="Braso-Vives M."/>
        </authorList>
    </citation>
    <scope>NUCLEOTIDE SEQUENCE</scope>
</reference>
<evidence type="ECO:0000256" key="8">
    <source>
        <dbReference type="ARBA" id="ARBA00023163"/>
    </source>
</evidence>
<dbReference type="PROSITE" id="PS00028">
    <property type="entry name" value="ZINC_FINGER_C2H2_1"/>
    <property type="match status" value="8"/>
</dbReference>
<dbReference type="SMART" id="SM00355">
    <property type="entry name" value="ZnF_C2H2"/>
    <property type="match status" value="9"/>
</dbReference>
<accession>A0A8J9ZG81</accession>
<dbReference type="InterPro" id="IPR036236">
    <property type="entry name" value="Znf_C2H2_sf"/>
</dbReference>
<evidence type="ECO:0000313" key="14">
    <source>
        <dbReference type="EMBL" id="CAH1252896.1"/>
    </source>
</evidence>
<comment type="subcellular location">
    <subcellularLocation>
        <location evidence="1">Nucleus</location>
    </subcellularLocation>
</comment>
<gene>
    <name evidence="14" type="primary">ZNF624</name>
    <name evidence="14" type="ORF">BLAG_LOCUS12841</name>
</gene>
<evidence type="ECO:0000256" key="1">
    <source>
        <dbReference type="ARBA" id="ARBA00004123"/>
    </source>
</evidence>
<dbReference type="Pfam" id="PF00651">
    <property type="entry name" value="BTB"/>
    <property type="match status" value="1"/>
</dbReference>
<dbReference type="EMBL" id="OV696687">
    <property type="protein sequence ID" value="CAH1252896.1"/>
    <property type="molecule type" value="Genomic_DNA"/>
</dbReference>
<proteinExistence type="predicted"/>
<keyword evidence="15" id="KW-1185">Reference proteome</keyword>
<dbReference type="FunFam" id="3.30.160.60:FF:000325">
    <property type="entry name" value="ZFP90 zinc finger protein"/>
    <property type="match status" value="1"/>
</dbReference>
<dbReference type="GO" id="GO:0000978">
    <property type="term" value="F:RNA polymerase II cis-regulatory region sequence-specific DNA binding"/>
    <property type="evidence" value="ECO:0007669"/>
    <property type="project" value="TreeGrafter"/>
</dbReference>
<dbReference type="SMART" id="SM00225">
    <property type="entry name" value="BTB"/>
    <property type="match status" value="1"/>
</dbReference>
<dbReference type="OrthoDB" id="10039931at2759"/>
<evidence type="ECO:0000256" key="5">
    <source>
        <dbReference type="ARBA" id="ARBA00022833"/>
    </source>
</evidence>
<dbReference type="Proteomes" id="UP000838412">
    <property type="component" value="Chromosome 2"/>
</dbReference>
<sequence length="723" mass="79438">MAEATLSDQEVMCTNFSFPSHGNKILQGLNKQRLDSSLCDVTITVQGQQYKAHKSVLAAYSPYFHGMFTVNWLSSEGDLVMELDGVTSQAFNSLLKLIYTSVLTVSPTIISEVVSAATYLDMPDVVAVCNQYMEKNITGKIVRPEDHGTGPAGLEVGDSDDDDVGTETTIFANAEDDWTVNLQDISTAARSGEASMKHIGEETVIEQPKAAKKKRRWKDEHGSFTCETCGKLFTSRSSYKQHMYGHRSGKRHTCKFCSKRFTYASHLQNHMSVHSVDRPHKCPQCPSSFKRKDQLKFHQRIHSGFRPYQCKLCDKTFYHSGSFNEHMKVHTGTKAHQCRFCNKGFTSRNNMLRHQELHSSDGKYKISYKCKECKAKFPTRKMVSLHQKQEHGDKKCFVCGEMCKGGRDGLIEHTRFLHSGEKKRLGDENGASSSQQGVVYQCDLCETVFEMRADLVEHVKTHANDPILKCPYCQERYKGTYKLNVHMNMHAGQRMMVPKLDTSSGAIVIVMPGTQGQDSDSLKSADNIEETTSDNPAAEKVVPQGGKVCLLGDVPESTGKEQVSKGDEKGAVLAADSSEATSSKGKQSRPAKGTVAEKLGQLRSQDGDNRKSGTGDGETPVGTGRRGRGRGRGRGRRSSRPSLSPGYRPILPSSLMNPPGSTPLRPRGPQQPIIILQSQTGVGHVQPVVLAVPPASPGVVMLPRGLTVPQQTGSVVISAKPGQ</sequence>
<evidence type="ECO:0000256" key="9">
    <source>
        <dbReference type="ARBA" id="ARBA00023242"/>
    </source>
</evidence>
<keyword evidence="5" id="KW-0862">Zinc</keyword>
<dbReference type="InterPro" id="IPR013087">
    <property type="entry name" value="Znf_C2H2_type"/>
</dbReference>
<keyword evidence="3" id="KW-0677">Repeat</keyword>
<dbReference type="InterPro" id="IPR000210">
    <property type="entry name" value="BTB/POZ_dom"/>
</dbReference>
<evidence type="ECO:0000256" key="10">
    <source>
        <dbReference type="PROSITE-ProRule" id="PRU00042"/>
    </source>
</evidence>
<dbReference type="GO" id="GO:0005634">
    <property type="term" value="C:nucleus"/>
    <property type="evidence" value="ECO:0007669"/>
    <property type="project" value="UniProtKB-SubCell"/>
</dbReference>
<dbReference type="InterPro" id="IPR011333">
    <property type="entry name" value="SKP1/BTB/POZ_sf"/>
</dbReference>
<feature type="domain" description="C2H2-type" evidence="13">
    <location>
        <begin position="336"/>
        <end position="363"/>
    </location>
</feature>
<evidence type="ECO:0000256" key="2">
    <source>
        <dbReference type="ARBA" id="ARBA00022723"/>
    </source>
</evidence>
<keyword evidence="7" id="KW-0238">DNA-binding</keyword>
<dbReference type="Gene3D" id="3.30.160.60">
    <property type="entry name" value="Classic Zinc Finger"/>
    <property type="match status" value="5"/>
</dbReference>
<evidence type="ECO:0000313" key="15">
    <source>
        <dbReference type="Proteomes" id="UP000838412"/>
    </source>
</evidence>
<feature type="compositionally biased region" description="Low complexity" evidence="11">
    <location>
        <begin position="640"/>
        <end position="649"/>
    </location>
</feature>
<feature type="domain" description="C2H2-type" evidence="13">
    <location>
        <begin position="368"/>
        <end position="396"/>
    </location>
</feature>
<keyword evidence="8" id="KW-0804">Transcription</keyword>
<dbReference type="Pfam" id="PF12874">
    <property type="entry name" value="zf-met"/>
    <property type="match status" value="2"/>
</dbReference>
<dbReference type="AlphaFoldDB" id="A0A8J9ZG81"/>
<feature type="compositionally biased region" description="Basic residues" evidence="11">
    <location>
        <begin position="625"/>
        <end position="639"/>
    </location>
</feature>
<dbReference type="GO" id="GO:0008270">
    <property type="term" value="F:zinc ion binding"/>
    <property type="evidence" value="ECO:0007669"/>
    <property type="project" value="UniProtKB-KW"/>
</dbReference>